<evidence type="ECO:0000313" key="3">
    <source>
        <dbReference type="Proteomes" id="UP001501729"/>
    </source>
</evidence>
<gene>
    <name evidence="2" type="ORF">GCM10025751_03410</name>
</gene>
<organism evidence="2 3">
    <name type="scientific">Haladaptatus pallidirubidus</name>
    <dbReference type="NCBI Taxonomy" id="1008152"/>
    <lineage>
        <taxon>Archaea</taxon>
        <taxon>Methanobacteriati</taxon>
        <taxon>Methanobacteriota</taxon>
        <taxon>Stenosarchaea group</taxon>
        <taxon>Halobacteria</taxon>
        <taxon>Halobacteriales</taxon>
        <taxon>Haladaptataceae</taxon>
        <taxon>Haladaptatus</taxon>
    </lineage>
</organism>
<keyword evidence="1" id="KW-1133">Transmembrane helix</keyword>
<keyword evidence="3" id="KW-1185">Reference proteome</keyword>
<feature type="transmembrane region" description="Helical" evidence="1">
    <location>
        <begin position="116"/>
        <end position="135"/>
    </location>
</feature>
<dbReference type="Proteomes" id="UP001501729">
    <property type="component" value="Unassembled WGS sequence"/>
</dbReference>
<proteinExistence type="predicted"/>
<dbReference type="AlphaFoldDB" id="A0AAV3UBJ9"/>
<comment type="caution">
    <text evidence="2">The sequence shown here is derived from an EMBL/GenBank/DDBJ whole genome shotgun (WGS) entry which is preliminary data.</text>
</comment>
<evidence type="ECO:0000313" key="2">
    <source>
        <dbReference type="EMBL" id="GAA5041325.1"/>
    </source>
</evidence>
<keyword evidence="1" id="KW-0812">Transmembrane</keyword>
<keyword evidence="1" id="KW-0472">Membrane</keyword>
<feature type="transmembrane region" description="Helical" evidence="1">
    <location>
        <begin position="65"/>
        <end position="82"/>
    </location>
</feature>
<feature type="transmembrane region" description="Helical" evidence="1">
    <location>
        <begin position="38"/>
        <end position="58"/>
    </location>
</feature>
<evidence type="ECO:0000256" key="1">
    <source>
        <dbReference type="SAM" id="Phobius"/>
    </source>
</evidence>
<reference evidence="2 3" key="1">
    <citation type="journal article" date="2019" name="Int. J. Syst. Evol. Microbiol.">
        <title>The Global Catalogue of Microorganisms (GCM) 10K type strain sequencing project: providing services to taxonomists for standard genome sequencing and annotation.</title>
        <authorList>
            <consortium name="The Broad Institute Genomics Platform"/>
            <consortium name="The Broad Institute Genome Sequencing Center for Infectious Disease"/>
            <person name="Wu L."/>
            <person name="Ma J."/>
        </authorList>
    </citation>
    <scope>NUCLEOTIDE SEQUENCE [LARGE SCALE GENOMIC DNA]</scope>
    <source>
        <strain evidence="2 3">JCM 17504</strain>
    </source>
</reference>
<sequence>MALLASLLFLQALALVFLLFVPELLTLMLLSVLSPSPTVSPLLLLSLSSIFAALSAFAHRRLLDGAVLALGATAVLVLPAVFRPLSPLLPLPVLLSLLFVAMLLLLSSIPSSTPSLVGLPMLFVSLLPPAFLHFLPFPLSLATVPSLTPSLSPASPSFFPSFLLTPSRTAVTFHSRFLFVTAT</sequence>
<feature type="transmembrane region" description="Helical" evidence="1">
    <location>
        <begin position="88"/>
        <end position="109"/>
    </location>
</feature>
<accession>A0AAV3UBJ9</accession>
<name>A0AAV3UBJ9_9EURY</name>
<protein>
    <submittedName>
        <fullName evidence="2">Uncharacterized protein</fullName>
    </submittedName>
</protein>
<dbReference type="EMBL" id="BAABKX010000001">
    <property type="protein sequence ID" value="GAA5041325.1"/>
    <property type="molecule type" value="Genomic_DNA"/>
</dbReference>